<name>A0A8E2DUD4_9APHY</name>
<evidence type="ECO:0000313" key="2">
    <source>
        <dbReference type="EMBL" id="OCH95838.1"/>
    </source>
</evidence>
<dbReference type="OrthoDB" id="2753940at2759"/>
<proteinExistence type="predicted"/>
<feature type="compositionally biased region" description="Basic and acidic residues" evidence="1">
    <location>
        <begin position="128"/>
        <end position="139"/>
    </location>
</feature>
<keyword evidence="3" id="KW-1185">Reference proteome</keyword>
<feature type="compositionally biased region" description="Low complexity" evidence="1">
    <location>
        <begin position="180"/>
        <end position="202"/>
    </location>
</feature>
<reference evidence="2 3" key="1">
    <citation type="submission" date="2016-07" db="EMBL/GenBank/DDBJ databases">
        <title>Draft genome of the white-rot fungus Obba rivulosa 3A-2.</title>
        <authorList>
            <consortium name="DOE Joint Genome Institute"/>
            <person name="Miettinen O."/>
            <person name="Riley R."/>
            <person name="Acob R."/>
            <person name="Barry K."/>
            <person name="Cullen D."/>
            <person name="De Vries R."/>
            <person name="Hainaut M."/>
            <person name="Hatakka A."/>
            <person name="Henrissat B."/>
            <person name="Hilden K."/>
            <person name="Kuo R."/>
            <person name="Labutti K."/>
            <person name="Lipzen A."/>
            <person name="Makela M.R."/>
            <person name="Sandor L."/>
            <person name="Spatafora J.W."/>
            <person name="Grigoriev I.V."/>
            <person name="Hibbett D.S."/>
        </authorList>
    </citation>
    <scope>NUCLEOTIDE SEQUENCE [LARGE SCALE GENOMIC DNA]</scope>
    <source>
        <strain evidence="2 3">3A-2</strain>
    </source>
</reference>
<dbReference type="Proteomes" id="UP000250043">
    <property type="component" value="Unassembled WGS sequence"/>
</dbReference>
<accession>A0A8E2DUD4</accession>
<evidence type="ECO:0000256" key="1">
    <source>
        <dbReference type="SAM" id="MobiDB-lite"/>
    </source>
</evidence>
<feature type="compositionally biased region" description="Low complexity" evidence="1">
    <location>
        <begin position="144"/>
        <end position="155"/>
    </location>
</feature>
<gene>
    <name evidence="2" type="ORF">OBBRIDRAFT_787680</name>
</gene>
<organism evidence="2 3">
    <name type="scientific">Obba rivulosa</name>
    <dbReference type="NCBI Taxonomy" id="1052685"/>
    <lineage>
        <taxon>Eukaryota</taxon>
        <taxon>Fungi</taxon>
        <taxon>Dikarya</taxon>
        <taxon>Basidiomycota</taxon>
        <taxon>Agaricomycotina</taxon>
        <taxon>Agaricomycetes</taxon>
        <taxon>Polyporales</taxon>
        <taxon>Gelatoporiaceae</taxon>
        <taxon>Obba</taxon>
    </lineage>
</organism>
<protein>
    <submittedName>
        <fullName evidence="2">Uncharacterized protein</fullName>
    </submittedName>
</protein>
<sequence length="282" mass="31686">MSQKIIRRPPTSRGSLQKLMKLSNNGPQFKQFTKHMRRIAGKLLDVSVRYAEQDPLILEDFRVAAATSYPYMKNYEDAWPVLFYIRTYLAAVWKRHRYLKNELERHGRRQSMTPNYAETLEDSDEEQSEVRSHLDKEELPTLPPLSNSLSTSQPLRSKLLPQANADGDKSPWSSKGALGSHATSESSSTSSSATTSAPAPSSVRCLTPSSGETRVSTFSALISQKLMHLKEKLSGAGLTTEAKFRTMLEWPVSERLAFLRDDAHLSAFESREVNTILVYMSG</sequence>
<dbReference type="AlphaFoldDB" id="A0A8E2DUD4"/>
<feature type="region of interest" description="Disordered" evidence="1">
    <location>
        <begin position="105"/>
        <end position="210"/>
    </location>
</feature>
<dbReference type="EMBL" id="KV722333">
    <property type="protein sequence ID" value="OCH95838.1"/>
    <property type="molecule type" value="Genomic_DNA"/>
</dbReference>
<evidence type="ECO:0000313" key="3">
    <source>
        <dbReference type="Proteomes" id="UP000250043"/>
    </source>
</evidence>